<sequence length="730" mass="79255">MAGKDSFARWSMQTVLNKCQERRTDHRFYLQEEALATLGDGAVFKHSAQTLPVRVTVAHSSLDPLANLSAPKLTQSIALPIRPPQPMMVPERLSEDLASAYCLPRPVVALHVTYVREDRLYRDRSGDRSQMDKEQPGSLADGINIPRPSAAMAQIAGLLMLLQLMHASSSISGKLRSKLTSPRCAEYGVSYRDAEGDWQAGEVLLTALQCQLSCKENSLCKFFTFYPDSGKCYMGKKAKHMLAEAISGPEDCASPDAFTKESNLTKGLGELDMVSALQMNVTRRGSSIAIVAVSVPRVNYLEGCLDAFDLENRYCLVLYETERRWHERLLIRKTNQNRDGRSPGWFVVAIPEGDVYAESLAPPNVVGVIVLPDNRQLPPGLLARSVHRFENGSVGHAPTGAELAHLRGTAHGELMLVQAEIDGLDSPVLGAGAAGTPVPAPAANTGPAPVALTPVAGYTWVVAAAEGSRAKGSILPLGQVVSGQQFGSKGVAALVDGSVVFAELIPSHEVGKYGMPVTPVASGGQPNTVGLHGGALAINQADDARTLAVRYGSDGKRRRELRDGVDQSSETAWTDWPIKGPRTARWVAQYIVTNGGAPLSMHQAWKTNCKLQASDGGVLEHEAICKVLELAIEYDQLNVGELAAVELLCRRLQMIQYRWRERILGATATGTIEDESHFFMGTDPTRGNLCICPSLNTWLGEELHKESQMNKEQRKAREERALLRSGKSKP</sequence>
<name>A0A1Q9DA38_SYMMI</name>
<dbReference type="GO" id="GO:0006508">
    <property type="term" value="P:proteolysis"/>
    <property type="evidence" value="ECO:0007669"/>
    <property type="project" value="InterPro"/>
</dbReference>
<dbReference type="InterPro" id="IPR003609">
    <property type="entry name" value="Pan_app"/>
</dbReference>
<gene>
    <name evidence="5" type="ORF">AK812_SmicGene26183</name>
</gene>
<comment type="caution">
    <text evidence="5">The sequence shown here is derived from an EMBL/GenBank/DDBJ whole genome shotgun (WGS) entry which is preliminary data.</text>
</comment>
<accession>A0A1Q9DA38</accession>
<feature type="domain" description="Apple" evidence="4">
    <location>
        <begin position="184"/>
        <end position="252"/>
    </location>
</feature>
<feature type="compositionally biased region" description="Basic and acidic residues" evidence="3">
    <location>
        <begin position="706"/>
        <end position="722"/>
    </location>
</feature>
<dbReference type="SMART" id="SM00223">
    <property type="entry name" value="APPLE"/>
    <property type="match status" value="1"/>
</dbReference>
<dbReference type="Gene3D" id="3.50.4.10">
    <property type="entry name" value="Hepatocyte Growth Factor"/>
    <property type="match status" value="1"/>
</dbReference>
<evidence type="ECO:0000256" key="1">
    <source>
        <dbReference type="ARBA" id="ARBA00022737"/>
    </source>
</evidence>
<organism evidence="5 6">
    <name type="scientific">Symbiodinium microadriaticum</name>
    <name type="common">Dinoflagellate</name>
    <name type="synonym">Zooxanthella microadriatica</name>
    <dbReference type="NCBI Taxonomy" id="2951"/>
    <lineage>
        <taxon>Eukaryota</taxon>
        <taxon>Sar</taxon>
        <taxon>Alveolata</taxon>
        <taxon>Dinophyceae</taxon>
        <taxon>Suessiales</taxon>
        <taxon>Symbiodiniaceae</taxon>
        <taxon>Symbiodinium</taxon>
    </lineage>
</organism>
<evidence type="ECO:0000313" key="5">
    <source>
        <dbReference type="EMBL" id="OLP92064.1"/>
    </source>
</evidence>
<dbReference type="AlphaFoldDB" id="A0A1Q9DA38"/>
<dbReference type="Proteomes" id="UP000186817">
    <property type="component" value="Unassembled WGS sequence"/>
</dbReference>
<evidence type="ECO:0000256" key="2">
    <source>
        <dbReference type="ARBA" id="ARBA00023157"/>
    </source>
</evidence>
<feature type="compositionally biased region" description="Basic and acidic residues" evidence="3">
    <location>
        <begin position="123"/>
        <end position="135"/>
    </location>
</feature>
<keyword evidence="1" id="KW-0677">Repeat</keyword>
<dbReference type="OrthoDB" id="9448935at2759"/>
<dbReference type="CDD" id="cd01100">
    <property type="entry name" value="APPLE_Factor_XI_like"/>
    <property type="match status" value="1"/>
</dbReference>
<dbReference type="EMBL" id="LSRX01000636">
    <property type="protein sequence ID" value="OLP92064.1"/>
    <property type="molecule type" value="Genomic_DNA"/>
</dbReference>
<evidence type="ECO:0000313" key="6">
    <source>
        <dbReference type="Proteomes" id="UP000186817"/>
    </source>
</evidence>
<dbReference type="Pfam" id="PF00024">
    <property type="entry name" value="PAN_1"/>
    <property type="match status" value="1"/>
</dbReference>
<keyword evidence="6" id="KW-1185">Reference proteome</keyword>
<evidence type="ECO:0000256" key="3">
    <source>
        <dbReference type="SAM" id="MobiDB-lite"/>
    </source>
</evidence>
<protein>
    <recommendedName>
        <fullName evidence="4">Apple domain-containing protein</fullName>
    </recommendedName>
</protein>
<dbReference type="SUPFAM" id="SSF57414">
    <property type="entry name" value="Hairpin loop containing domain-like"/>
    <property type="match status" value="1"/>
</dbReference>
<proteinExistence type="predicted"/>
<keyword evidence="2" id="KW-1015">Disulfide bond</keyword>
<dbReference type="GO" id="GO:0005576">
    <property type="term" value="C:extracellular region"/>
    <property type="evidence" value="ECO:0007669"/>
    <property type="project" value="InterPro"/>
</dbReference>
<feature type="region of interest" description="Disordered" evidence="3">
    <location>
        <begin position="706"/>
        <end position="730"/>
    </location>
</feature>
<reference evidence="5 6" key="1">
    <citation type="submission" date="2016-02" db="EMBL/GenBank/DDBJ databases">
        <title>Genome analysis of coral dinoflagellate symbionts highlights evolutionary adaptations to a symbiotic lifestyle.</title>
        <authorList>
            <person name="Aranda M."/>
            <person name="Li Y."/>
            <person name="Liew Y.J."/>
            <person name="Baumgarten S."/>
            <person name="Simakov O."/>
            <person name="Wilson M."/>
            <person name="Piel J."/>
            <person name="Ashoor H."/>
            <person name="Bougouffa S."/>
            <person name="Bajic V.B."/>
            <person name="Ryu T."/>
            <person name="Ravasi T."/>
            <person name="Bayer T."/>
            <person name="Micklem G."/>
            <person name="Kim H."/>
            <person name="Bhak J."/>
            <person name="Lajeunesse T.C."/>
            <person name="Voolstra C.R."/>
        </authorList>
    </citation>
    <scope>NUCLEOTIDE SEQUENCE [LARGE SCALE GENOMIC DNA]</scope>
    <source>
        <strain evidence="5 6">CCMP2467</strain>
    </source>
</reference>
<evidence type="ECO:0000259" key="4">
    <source>
        <dbReference type="SMART" id="SM00223"/>
    </source>
</evidence>
<feature type="region of interest" description="Disordered" evidence="3">
    <location>
        <begin position="123"/>
        <end position="145"/>
    </location>
</feature>
<dbReference type="InterPro" id="IPR000177">
    <property type="entry name" value="Apple"/>
</dbReference>